<protein>
    <recommendedName>
        <fullName evidence="3">Secreted protein</fullName>
    </recommendedName>
</protein>
<name>A0A5M6DEW3_9BACT</name>
<dbReference type="AlphaFoldDB" id="A0A5M6DEW3"/>
<evidence type="ECO:0000313" key="1">
    <source>
        <dbReference type="EMBL" id="KAA5546077.1"/>
    </source>
</evidence>
<evidence type="ECO:0000313" key="2">
    <source>
        <dbReference type="Proteomes" id="UP000324479"/>
    </source>
</evidence>
<accession>A0A5M6DEW3</accession>
<dbReference type="EMBL" id="VWOX01000002">
    <property type="protein sequence ID" value="KAA5546077.1"/>
    <property type="molecule type" value="Genomic_DNA"/>
</dbReference>
<reference evidence="1 2" key="1">
    <citation type="submission" date="2019-08" db="EMBL/GenBank/DDBJ databases">
        <authorList>
            <person name="Dhanesh K."/>
            <person name="Kumar G."/>
            <person name="Sasikala C."/>
            <person name="Venkata Ramana C."/>
        </authorList>
    </citation>
    <scope>NUCLEOTIDE SEQUENCE [LARGE SCALE GENOMIC DNA]</scope>
    <source>
        <strain evidence="1 2">JC645</strain>
    </source>
</reference>
<keyword evidence="2" id="KW-1185">Reference proteome</keyword>
<gene>
    <name evidence="1" type="ORF">FYK55_04030</name>
</gene>
<dbReference type="RefSeq" id="WP_150075084.1">
    <property type="nucleotide sequence ID" value="NZ_VWOX01000002.1"/>
</dbReference>
<dbReference type="Proteomes" id="UP000324479">
    <property type="component" value="Unassembled WGS sequence"/>
</dbReference>
<proteinExistence type="predicted"/>
<evidence type="ECO:0008006" key="3">
    <source>
        <dbReference type="Google" id="ProtNLM"/>
    </source>
</evidence>
<sequence>MNCLLPHQRRNPSRRLFGYVFLALIAGVAGCGSGQATSVTDGADAAAIADFKAEMKKEAERMGPPPSPGN</sequence>
<organism evidence="1 2">
    <name type="scientific">Roseiconus nitratireducens</name>
    <dbReference type="NCBI Taxonomy" id="2605748"/>
    <lineage>
        <taxon>Bacteria</taxon>
        <taxon>Pseudomonadati</taxon>
        <taxon>Planctomycetota</taxon>
        <taxon>Planctomycetia</taxon>
        <taxon>Pirellulales</taxon>
        <taxon>Pirellulaceae</taxon>
        <taxon>Roseiconus</taxon>
    </lineage>
</organism>
<comment type="caution">
    <text evidence="1">The sequence shown here is derived from an EMBL/GenBank/DDBJ whole genome shotgun (WGS) entry which is preliminary data.</text>
</comment>